<keyword evidence="4" id="KW-0653">Protein transport</keyword>
<sequence>MKLLQAVGACLRRGPHGAAWGQERQRRARHPGSRQSEVMLMQAQGRFTGWRTVGIALAMACAPTFAAEPAIAEPTAAAPVVDPVAIGALKKMGAALVALPGFTLQSDASIELVLDGGQKIELDQPIRYQVTRPDKLRVDIVRHDFERHVIFDGSRLTLWAPKEKFYASTPTEAGTIAELLANASERYDIDLPLTDLFLWGTDAAPVSAITTALHVGRSMVDGDAVQQYAFRQPGVDWQVWISDATSLPRKLVIVTHDDPALPKFTTRLDWETKTAVADEAFAFTPPADATEIVLVPVDVAIIDVDTEEN</sequence>
<reference evidence="5 6" key="1">
    <citation type="submission" date="2023-04" db="EMBL/GenBank/DDBJ databases">
        <title>Luteimonas sp. M1R5S59.</title>
        <authorList>
            <person name="Sun J.-Q."/>
        </authorList>
    </citation>
    <scope>NUCLEOTIDE SEQUENCE [LARGE SCALE GENOMIC DNA]</scope>
    <source>
        <strain evidence="5 6">M1R5S59</strain>
    </source>
</reference>
<dbReference type="Pfam" id="PF09865">
    <property type="entry name" value="DUF2092"/>
    <property type="match status" value="1"/>
</dbReference>
<evidence type="ECO:0000313" key="5">
    <source>
        <dbReference type="EMBL" id="MDH5833576.1"/>
    </source>
</evidence>
<dbReference type="RefSeq" id="WP_280577856.1">
    <property type="nucleotide sequence ID" value="NZ_JARXRO010000014.1"/>
</dbReference>
<dbReference type="SUPFAM" id="SSF89392">
    <property type="entry name" value="Prokaryotic lipoproteins and lipoprotein localization factors"/>
    <property type="match status" value="1"/>
</dbReference>
<evidence type="ECO:0000256" key="1">
    <source>
        <dbReference type="ARBA" id="ARBA00011245"/>
    </source>
</evidence>
<evidence type="ECO:0000256" key="4">
    <source>
        <dbReference type="ARBA" id="ARBA00022927"/>
    </source>
</evidence>
<keyword evidence="2" id="KW-0813">Transport</keyword>
<dbReference type="InterPro" id="IPR029046">
    <property type="entry name" value="LolA/LolB/LppX"/>
</dbReference>
<evidence type="ECO:0000256" key="2">
    <source>
        <dbReference type="ARBA" id="ARBA00022448"/>
    </source>
</evidence>
<evidence type="ECO:0000313" key="6">
    <source>
        <dbReference type="Proteomes" id="UP001156873"/>
    </source>
</evidence>
<gene>
    <name evidence="5" type="ORF">QFW81_06510</name>
</gene>
<keyword evidence="3" id="KW-0732">Signal</keyword>
<dbReference type="Proteomes" id="UP001156873">
    <property type="component" value="Unassembled WGS sequence"/>
</dbReference>
<protein>
    <submittedName>
        <fullName evidence="5">DUF2092 domain-containing protein</fullName>
    </submittedName>
</protein>
<comment type="subunit">
    <text evidence="1">Monomer.</text>
</comment>
<accession>A0ABT6JSB3</accession>
<proteinExistence type="predicted"/>
<keyword evidence="6" id="KW-1185">Reference proteome</keyword>
<dbReference type="Gene3D" id="2.50.20.10">
    <property type="entry name" value="Lipoprotein localisation LolA/LolB/LppX"/>
    <property type="match status" value="1"/>
</dbReference>
<organism evidence="5 6">
    <name type="scientific">Luteimonas kalidii</name>
    <dbReference type="NCBI Taxonomy" id="3042025"/>
    <lineage>
        <taxon>Bacteria</taxon>
        <taxon>Pseudomonadati</taxon>
        <taxon>Pseudomonadota</taxon>
        <taxon>Gammaproteobacteria</taxon>
        <taxon>Lysobacterales</taxon>
        <taxon>Lysobacteraceae</taxon>
        <taxon>Luteimonas</taxon>
    </lineage>
</organism>
<evidence type="ECO:0000256" key="3">
    <source>
        <dbReference type="ARBA" id="ARBA00022729"/>
    </source>
</evidence>
<name>A0ABT6JSB3_9GAMM</name>
<comment type="caution">
    <text evidence="5">The sequence shown here is derived from an EMBL/GenBank/DDBJ whole genome shotgun (WGS) entry which is preliminary data.</text>
</comment>
<dbReference type="InterPro" id="IPR019207">
    <property type="entry name" value="DUF2092"/>
</dbReference>
<dbReference type="EMBL" id="JARXRO010000014">
    <property type="protein sequence ID" value="MDH5833576.1"/>
    <property type="molecule type" value="Genomic_DNA"/>
</dbReference>